<accession>A0ABX8S804</accession>
<dbReference type="Gene3D" id="3.30.565.10">
    <property type="entry name" value="Histidine kinase-like ATPase, C-terminal domain"/>
    <property type="match status" value="1"/>
</dbReference>
<dbReference type="InterPro" id="IPR036890">
    <property type="entry name" value="HATPase_C_sf"/>
</dbReference>
<proteinExistence type="predicted"/>
<dbReference type="Proteomes" id="UP000887023">
    <property type="component" value="Chromosome"/>
</dbReference>
<reference evidence="4" key="1">
    <citation type="submission" date="2021-07" db="EMBL/GenBank/DDBJ databases">
        <title>Candidatus Kaistella beijingensis sp. nov. isolated from a municipal wastewater treatment plant is involved in sludge foaming.</title>
        <authorList>
            <person name="Song Y."/>
            <person name="Liu S.-J."/>
        </authorList>
    </citation>
    <scope>NUCLEOTIDE SEQUENCE</scope>
    <source>
        <strain evidence="4">DSM 43998</strain>
    </source>
</reference>
<feature type="compositionally biased region" description="Basic and acidic residues" evidence="1">
    <location>
        <begin position="693"/>
        <end position="705"/>
    </location>
</feature>
<feature type="transmembrane region" description="Helical" evidence="2">
    <location>
        <begin position="86"/>
        <end position="104"/>
    </location>
</feature>
<name>A0ABX8S804_9ACTN</name>
<evidence type="ECO:0000256" key="1">
    <source>
        <dbReference type="SAM" id="MobiDB-lite"/>
    </source>
</evidence>
<keyword evidence="5" id="KW-1185">Reference proteome</keyword>
<evidence type="ECO:0000313" key="4">
    <source>
        <dbReference type="EMBL" id="QXQ13998.1"/>
    </source>
</evidence>
<dbReference type="InterPro" id="IPR003594">
    <property type="entry name" value="HATPase_dom"/>
</dbReference>
<evidence type="ECO:0000313" key="5">
    <source>
        <dbReference type="Proteomes" id="UP000887023"/>
    </source>
</evidence>
<sequence length="904" mass="97476">MDAVCADLVAAGSLAAIALWPLAWTGAPPTIGIRLVAISPALATLALALSRPPRPTIGYLVVVTTVSLSMYRYAQAPYRPPFILELGFSLGFSLIFVAAMLIALRTGRMLDETRAQSRKSAAAAAAKQARDAARRAHAGLLHDWVMTTLLAAARQVHGPELRRQAQISLAKLDQLETAADAEPFTGETAQAHLRAIATEIAPRVVVATQPIPGATDPSYPADAVHAMAAGVGEAVRNSARHAGGAATCRVAVHADADRLAAIVADDGTGFEPALIDHDRYGITESLRRLDEVPGGSVQVESSPTAGTTVRLSWQRPIDRTNGPADIRSLLGMDTHGAWLIAAAFLTGAACAAIMCEPTPEISWPVMVVALTWITGCTIALVAYPGDPLPLPPTLALAFGCPATYALVILIDPDRFPTQALLWPAGPIVGIYTYLCMRGRPWFGWAGQSSMLSVSTVWATRVGLPPTAVLPAKLIDFAPLLMATFFAYTLRPAAAAIYRLRTESIRAAATAAAATAASRERRRQLARLDDLARALLTRVADDHALTPTQRHEAALLEAHLRATLRAPGLVHPLLNRSVHDARERDVDVLLYDEHGLDDTPDPIREQILRRLADVLNHQIDGRVTIRIAPPGRTIAVTYAGRHRPTPPATRVRTRRRRTHTCRRGSVAARFRTAHHGRQHPVGATDATVERAAALEHERSVRRDRNQRSRIGCGRTVPFESHLIQRQRRDPVHQKQAVLAVQHGNRTEIHQRPSPVAADRPPRTHCHRTAEHTESHEERTLHRVEYPGHRGNDAESDEQQGSCRKHDRQRGRCSGAAIDHVDPLPVVGDHQPAGVEQNVRPPRGVHHASVPSSPAAGGNTGNVARSGDVATASRAGADAETAESRPRSPACSARASTRPACRPRRT</sequence>
<dbReference type="GO" id="GO:0005524">
    <property type="term" value="F:ATP binding"/>
    <property type="evidence" value="ECO:0007669"/>
    <property type="project" value="UniProtKB-KW"/>
</dbReference>
<keyword evidence="2" id="KW-0472">Membrane</keyword>
<feature type="transmembrane region" description="Helical" evidence="2">
    <location>
        <begin position="336"/>
        <end position="355"/>
    </location>
</feature>
<feature type="transmembrane region" description="Helical" evidence="2">
    <location>
        <begin position="390"/>
        <end position="410"/>
    </location>
</feature>
<dbReference type="EMBL" id="CP079105">
    <property type="protein sequence ID" value="QXQ13998.1"/>
    <property type="molecule type" value="Genomic_DNA"/>
</dbReference>
<keyword evidence="4" id="KW-0547">Nucleotide-binding</keyword>
<gene>
    <name evidence="4" type="ORF">KV203_00545</name>
</gene>
<keyword evidence="2" id="KW-1133">Transmembrane helix</keyword>
<feature type="region of interest" description="Disordered" evidence="1">
    <location>
        <begin position="693"/>
        <end position="712"/>
    </location>
</feature>
<keyword evidence="4" id="KW-0067">ATP-binding</keyword>
<dbReference type="SUPFAM" id="SSF55874">
    <property type="entry name" value="ATPase domain of HSP90 chaperone/DNA topoisomerase II/histidine kinase"/>
    <property type="match status" value="1"/>
</dbReference>
<evidence type="ECO:0000259" key="3">
    <source>
        <dbReference type="Pfam" id="PF02518"/>
    </source>
</evidence>
<evidence type="ECO:0000256" key="2">
    <source>
        <dbReference type="SAM" id="Phobius"/>
    </source>
</evidence>
<dbReference type="RefSeq" id="WP_066471970.1">
    <property type="nucleotide sequence ID" value="NZ_CBCRUZ010000006.1"/>
</dbReference>
<dbReference type="Pfam" id="PF02518">
    <property type="entry name" value="HATPase_c"/>
    <property type="match status" value="1"/>
</dbReference>
<feature type="region of interest" description="Disordered" evidence="1">
    <location>
        <begin position="740"/>
        <end position="904"/>
    </location>
</feature>
<organism evidence="4 5">
    <name type="scientific">Skermania pinensis</name>
    <dbReference type="NCBI Taxonomy" id="39122"/>
    <lineage>
        <taxon>Bacteria</taxon>
        <taxon>Bacillati</taxon>
        <taxon>Actinomycetota</taxon>
        <taxon>Actinomycetes</taxon>
        <taxon>Mycobacteriales</taxon>
        <taxon>Gordoniaceae</taxon>
        <taxon>Skermania</taxon>
    </lineage>
</organism>
<feature type="compositionally biased region" description="Basic and acidic residues" evidence="1">
    <location>
        <begin position="766"/>
        <end position="791"/>
    </location>
</feature>
<feature type="transmembrane region" description="Helical" evidence="2">
    <location>
        <begin position="361"/>
        <end position="383"/>
    </location>
</feature>
<feature type="transmembrane region" description="Helical" evidence="2">
    <location>
        <begin position="31"/>
        <end position="49"/>
    </location>
</feature>
<keyword evidence="2" id="KW-0812">Transmembrane</keyword>
<protein>
    <submittedName>
        <fullName evidence="4">ATP-binding protein</fullName>
    </submittedName>
</protein>
<feature type="transmembrane region" description="Helical" evidence="2">
    <location>
        <begin position="416"/>
        <end position="434"/>
    </location>
</feature>
<feature type="domain" description="Histidine kinase/HSP90-like ATPase" evidence="3">
    <location>
        <begin position="231"/>
        <end position="314"/>
    </location>
</feature>